<dbReference type="SUPFAM" id="SSF56281">
    <property type="entry name" value="Metallo-hydrolase/oxidoreductase"/>
    <property type="match status" value="1"/>
</dbReference>
<dbReference type="RefSeq" id="WP_073184751.1">
    <property type="nucleotide sequence ID" value="NZ_FQXI01000008.1"/>
</dbReference>
<evidence type="ECO:0000313" key="2">
    <source>
        <dbReference type="EMBL" id="SHH40537.1"/>
    </source>
</evidence>
<name>A0A1M5SQ49_9FIRM</name>
<accession>A0A1M5SQ49</accession>
<organism evidence="2 3">
    <name type="scientific">Anaerosphaera aminiphila DSM 21120</name>
    <dbReference type="NCBI Taxonomy" id="1120995"/>
    <lineage>
        <taxon>Bacteria</taxon>
        <taxon>Bacillati</taxon>
        <taxon>Bacillota</taxon>
        <taxon>Tissierellia</taxon>
        <taxon>Tissierellales</taxon>
        <taxon>Peptoniphilaceae</taxon>
        <taxon>Anaerosphaera</taxon>
    </lineage>
</organism>
<gene>
    <name evidence="2" type="ORF">SAMN02745245_01243</name>
</gene>
<dbReference type="OrthoDB" id="9781189at2"/>
<sequence>MKFCSLSSGSNGNCEYIEYKNTKILIDAGLSGKKIEGLLKSIDVDISEIDAIFVTHEHLDHIKGVGVLSRRHDLKVFATSETFHNMLPTIKDIKTENSFLFENSKPFYFKDLYIDPINSFHDCENGTCFSVTGDKKVSVVTDTGWINTELLEKMENSSLYYIEANHDYDMLINGSYPWSLKQRIISNRGHLSNVNAAEALQKLINKKKEIVMLSHLSNDNNLPRLATRTVRDFLSNKNILEGTDYILEVSPREEASIVHEL</sequence>
<dbReference type="InterPro" id="IPR036866">
    <property type="entry name" value="RibonucZ/Hydroxyglut_hydro"/>
</dbReference>
<dbReference type="Pfam" id="PF00753">
    <property type="entry name" value="Lactamase_B"/>
    <property type="match status" value="1"/>
</dbReference>
<dbReference type="Proteomes" id="UP000184032">
    <property type="component" value="Unassembled WGS sequence"/>
</dbReference>
<dbReference type="PANTHER" id="PTHR47619:SF1">
    <property type="entry name" value="EXODEOXYRIBONUCLEASE WALJ"/>
    <property type="match status" value="1"/>
</dbReference>
<dbReference type="SMART" id="SM00849">
    <property type="entry name" value="Lactamase_B"/>
    <property type="match status" value="1"/>
</dbReference>
<reference evidence="2 3" key="1">
    <citation type="submission" date="2016-11" db="EMBL/GenBank/DDBJ databases">
        <authorList>
            <person name="Jaros S."/>
            <person name="Januszkiewicz K."/>
            <person name="Wedrychowicz H."/>
        </authorList>
    </citation>
    <scope>NUCLEOTIDE SEQUENCE [LARGE SCALE GENOMIC DNA]</scope>
    <source>
        <strain evidence="2 3">DSM 21120</strain>
    </source>
</reference>
<dbReference type="AlphaFoldDB" id="A0A1M5SQ49"/>
<dbReference type="PANTHER" id="PTHR47619">
    <property type="entry name" value="METALLO-HYDROLASE YYCJ-RELATED"/>
    <property type="match status" value="1"/>
</dbReference>
<protein>
    <submittedName>
        <fullName evidence="2">Phosphoribosyl 1,2-cyclic phosphodiesterase</fullName>
    </submittedName>
</protein>
<keyword evidence="3" id="KW-1185">Reference proteome</keyword>
<proteinExistence type="predicted"/>
<dbReference type="STRING" id="1120995.SAMN02745245_01243"/>
<evidence type="ECO:0000259" key="1">
    <source>
        <dbReference type="SMART" id="SM00849"/>
    </source>
</evidence>
<dbReference type="InterPro" id="IPR052533">
    <property type="entry name" value="WalJ/YycJ-like"/>
</dbReference>
<dbReference type="Gene3D" id="3.60.15.10">
    <property type="entry name" value="Ribonuclease Z/Hydroxyacylglutathione hydrolase-like"/>
    <property type="match status" value="1"/>
</dbReference>
<dbReference type="InterPro" id="IPR001279">
    <property type="entry name" value="Metallo-B-lactamas"/>
</dbReference>
<feature type="domain" description="Metallo-beta-lactamase" evidence="1">
    <location>
        <begin position="11"/>
        <end position="215"/>
    </location>
</feature>
<dbReference type="EMBL" id="FQXI01000008">
    <property type="protein sequence ID" value="SHH40537.1"/>
    <property type="molecule type" value="Genomic_DNA"/>
</dbReference>
<evidence type="ECO:0000313" key="3">
    <source>
        <dbReference type="Proteomes" id="UP000184032"/>
    </source>
</evidence>